<dbReference type="InterPro" id="IPR028098">
    <property type="entry name" value="Glyco_trans_4-like_N"/>
</dbReference>
<dbReference type="SUPFAM" id="SSF53756">
    <property type="entry name" value="UDP-Glycosyltransferase/glycogen phosphorylase"/>
    <property type="match status" value="1"/>
</dbReference>
<gene>
    <name evidence="3" type="ORF">DRB17_08400</name>
</gene>
<dbReference type="PANTHER" id="PTHR12526">
    <property type="entry name" value="GLYCOSYLTRANSFERASE"/>
    <property type="match status" value="1"/>
</dbReference>
<feature type="domain" description="Glycosyl transferase family 1" evidence="1">
    <location>
        <begin position="226"/>
        <end position="379"/>
    </location>
</feature>
<sequence length="405" mass="44460">MMAIVLHKLAGGGVQHSLLALAEEFRRRGHDVQLVVCRDDGQQSELVPPGVECVHLSQTQSIIGRVSVLRAAKGARTTVLRPILLPITAPWHIKYLLGLSSYLRRQRPRIIFSAGAYTNAVTLWARRLAGASTKVVISEPVSFSQYLDSRRLCKWRWRYLAPLLNRVYPSADAIVTVSQGVADELACHANLDRTIMTPIYNPAVAPSLAERAAASISHPWLDQCRDRPVILSVGRLVETKDYPTLLRAFARIRQVRRVRLIILGDGKDREQLMDLARELEITDDVDMAGWVSNPEAYMARADVFALSSKSEGFGNVLVEAMACGCPVVSTDCPSGPREILADGDYGSLVPVGDSAALAHELVKALQSPTPKEALQARAAKFSLERSADEHLALFSTVSERDNPAK</sequence>
<organism evidence="3 4">
    <name type="scientific">Ferruginivarius sediminum</name>
    <dbReference type="NCBI Taxonomy" id="2661937"/>
    <lineage>
        <taxon>Bacteria</taxon>
        <taxon>Pseudomonadati</taxon>
        <taxon>Pseudomonadota</taxon>
        <taxon>Alphaproteobacteria</taxon>
        <taxon>Rhodospirillales</taxon>
        <taxon>Rhodospirillaceae</taxon>
        <taxon>Ferruginivarius</taxon>
    </lineage>
</organism>
<keyword evidence="3" id="KW-0808">Transferase</keyword>
<dbReference type="Proteomes" id="UP000253941">
    <property type="component" value="Unassembled WGS sequence"/>
</dbReference>
<reference evidence="3 4" key="1">
    <citation type="submission" date="2018-07" db="EMBL/GenBank/DDBJ databases">
        <title>Venubactetium sediminum gen. nov., sp. nov., isolated from a marine solar saltern.</title>
        <authorList>
            <person name="Wang S."/>
        </authorList>
    </citation>
    <scope>NUCLEOTIDE SEQUENCE [LARGE SCALE GENOMIC DNA]</scope>
    <source>
        <strain evidence="3 4">WD2A32</strain>
    </source>
</reference>
<dbReference type="RefSeq" id="WP_114581757.1">
    <property type="nucleotide sequence ID" value="NZ_QPMH01000006.1"/>
</dbReference>
<keyword evidence="4" id="KW-1185">Reference proteome</keyword>
<dbReference type="EMBL" id="QPMH01000006">
    <property type="protein sequence ID" value="RDD62243.1"/>
    <property type="molecule type" value="Genomic_DNA"/>
</dbReference>
<dbReference type="AlphaFoldDB" id="A0A369TAA1"/>
<protein>
    <submittedName>
        <fullName evidence="3">Glycosyltransferase</fullName>
    </submittedName>
</protein>
<feature type="domain" description="Glycosyltransferase subfamily 4-like N-terminal" evidence="2">
    <location>
        <begin position="12"/>
        <end position="202"/>
    </location>
</feature>
<evidence type="ECO:0000313" key="3">
    <source>
        <dbReference type="EMBL" id="RDD62243.1"/>
    </source>
</evidence>
<evidence type="ECO:0000259" key="1">
    <source>
        <dbReference type="Pfam" id="PF00534"/>
    </source>
</evidence>
<dbReference type="CDD" id="cd03811">
    <property type="entry name" value="GT4_GT28_WabH-like"/>
    <property type="match status" value="1"/>
</dbReference>
<accession>A0A369TAA1</accession>
<proteinExistence type="predicted"/>
<dbReference type="GO" id="GO:0016757">
    <property type="term" value="F:glycosyltransferase activity"/>
    <property type="evidence" value="ECO:0007669"/>
    <property type="project" value="InterPro"/>
</dbReference>
<dbReference type="Pfam" id="PF13439">
    <property type="entry name" value="Glyco_transf_4"/>
    <property type="match status" value="1"/>
</dbReference>
<dbReference type="Pfam" id="PF00534">
    <property type="entry name" value="Glycos_transf_1"/>
    <property type="match status" value="1"/>
</dbReference>
<evidence type="ECO:0000313" key="4">
    <source>
        <dbReference type="Proteomes" id="UP000253941"/>
    </source>
</evidence>
<dbReference type="InterPro" id="IPR001296">
    <property type="entry name" value="Glyco_trans_1"/>
</dbReference>
<dbReference type="PANTHER" id="PTHR12526:SF630">
    <property type="entry name" value="GLYCOSYLTRANSFERASE"/>
    <property type="match status" value="1"/>
</dbReference>
<dbReference type="Gene3D" id="3.40.50.2000">
    <property type="entry name" value="Glycogen Phosphorylase B"/>
    <property type="match status" value="2"/>
</dbReference>
<comment type="caution">
    <text evidence="3">The sequence shown here is derived from an EMBL/GenBank/DDBJ whole genome shotgun (WGS) entry which is preliminary data.</text>
</comment>
<evidence type="ECO:0000259" key="2">
    <source>
        <dbReference type="Pfam" id="PF13439"/>
    </source>
</evidence>
<name>A0A369TAA1_9PROT</name>